<keyword evidence="2" id="KW-1185">Reference proteome</keyword>
<evidence type="ECO:0000313" key="1">
    <source>
        <dbReference type="EMBL" id="PYI01376.1"/>
    </source>
</evidence>
<name>A0A319DUM7_ASPSB</name>
<dbReference type="STRING" id="1448318.A0A319DUM7"/>
<dbReference type="VEuPathDB" id="FungiDB:BO78DRAFT_436052"/>
<evidence type="ECO:0000313" key="2">
    <source>
        <dbReference type="Proteomes" id="UP000248423"/>
    </source>
</evidence>
<dbReference type="AlphaFoldDB" id="A0A319DUM7"/>
<accession>A0A319DUM7</accession>
<dbReference type="Proteomes" id="UP000248423">
    <property type="component" value="Unassembled WGS sequence"/>
</dbReference>
<proteinExistence type="predicted"/>
<gene>
    <name evidence="1" type="ORF">BO78DRAFT_436052</name>
</gene>
<reference evidence="1 2" key="1">
    <citation type="submission" date="2018-02" db="EMBL/GenBank/DDBJ databases">
        <title>The genomes of Aspergillus section Nigri reveals drivers in fungal speciation.</title>
        <authorList>
            <consortium name="DOE Joint Genome Institute"/>
            <person name="Vesth T.C."/>
            <person name="Nybo J."/>
            <person name="Theobald S."/>
            <person name="Brandl J."/>
            <person name="Frisvad J.C."/>
            <person name="Nielsen K.F."/>
            <person name="Lyhne E.K."/>
            <person name="Kogle M.E."/>
            <person name="Kuo A."/>
            <person name="Riley R."/>
            <person name="Clum A."/>
            <person name="Nolan M."/>
            <person name="Lipzen A."/>
            <person name="Salamov A."/>
            <person name="Henrissat B."/>
            <person name="Wiebenga A."/>
            <person name="De vries R.P."/>
            <person name="Grigoriev I.V."/>
            <person name="Mortensen U.H."/>
            <person name="Andersen M.R."/>
            <person name="Baker S.E."/>
        </authorList>
    </citation>
    <scope>NUCLEOTIDE SEQUENCE [LARGE SCALE GENOMIC DNA]</scope>
    <source>
        <strain evidence="1 2">CBS 121057</strain>
    </source>
</reference>
<protein>
    <submittedName>
        <fullName evidence="1">Uncharacterized protein</fullName>
    </submittedName>
</protein>
<organism evidence="1 2">
    <name type="scientific">Aspergillus sclerotiicarbonarius (strain CBS 121057 / IBT 28362)</name>
    <dbReference type="NCBI Taxonomy" id="1448318"/>
    <lineage>
        <taxon>Eukaryota</taxon>
        <taxon>Fungi</taxon>
        <taxon>Dikarya</taxon>
        <taxon>Ascomycota</taxon>
        <taxon>Pezizomycotina</taxon>
        <taxon>Eurotiomycetes</taxon>
        <taxon>Eurotiomycetidae</taxon>
        <taxon>Eurotiales</taxon>
        <taxon>Aspergillaceae</taxon>
        <taxon>Aspergillus</taxon>
        <taxon>Aspergillus subgen. Circumdati</taxon>
    </lineage>
</organism>
<sequence length="376" mass="41970">MGHSGHPPNAYPVIAVMPEIGNNTAASVVTQLVSDYRALVSAIYRSQIKIDFSFRLRLPYCMHLPHRDWVQWGGGAPTGRANELSRHTIMRCILQEEAQAGVCMKTEKPWEKEGMSDRMGAFLYLKPGKILKAGNSRRPENIIGDELRKAIFESPKPNPFLTEYPCQGRTMTSQNIRPPVSFCGGTALVLRSRMLARCYIRESIMVTNTASKYSGFYQGGVDSSIKKQLCLPHRQGTTLCLGHFVLSVGLFTLSYPHARPSASYRSVETTPNTDAVVIAVNPGLRVDKASGEKPGVALSTNRSLASTEGLFIYATLVCRFLKTADRKGQLRRRLELILANEPTDRLLRDMDKLFTGILDRVIPDSKFRQRPGWIPR</sequence>
<dbReference type="EMBL" id="KZ826417">
    <property type="protein sequence ID" value="PYI01376.1"/>
    <property type="molecule type" value="Genomic_DNA"/>
</dbReference>